<gene>
    <name evidence="3" type="ORF">Tco_0858575</name>
</gene>
<dbReference type="EMBL" id="BQNB010013074">
    <property type="protein sequence ID" value="GJT11533.1"/>
    <property type="molecule type" value="Genomic_DNA"/>
</dbReference>
<accession>A0ABQ5BCH3</accession>
<dbReference type="InterPro" id="IPR025724">
    <property type="entry name" value="GAG-pre-integrase_dom"/>
</dbReference>
<evidence type="ECO:0000313" key="4">
    <source>
        <dbReference type="Proteomes" id="UP001151760"/>
    </source>
</evidence>
<comment type="caution">
    <text evidence="3">The sequence shown here is derived from an EMBL/GenBank/DDBJ whole genome shotgun (WGS) entry which is preliminary data.</text>
</comment>
<dbReference type="Proteomes" id="UP001151760">
    <property type="component" value="Unassembled WGS sequence"/>
</dbReference>
<reference evidence="3" key="2">
    <citation type="submission" date="2022-01" db="EMBL/GenBank/DDBJ databases">
        <authorList>
            <person name="Yamashiro T."/>
            <person name="Shiraishi A."/>
            <person name="Satake H."/>
            <person name="Nakayama K."/>
        </authorList>
    </citation>
    <scope>NUCLEOTIDE SEQUENCE</scope>
</reference>
<feature type="region of interest" description="Disordered" evidence="1">
    <location>
        <begin position="147"/>
        <end position="185"/>
    </location>
</feature>
<sequence>MSLVLKAQVATFDEGDYSQHDMVFPECIGQFCDSDLEVAFRKHTCFVRDINGTYILKGSRGTNLYTISINEMLKSSPICLLSKASKFKSWLWHRRLNHLNFGTINDLSSKRIWARIQPIKELEVVYYQPMFDEHLEQSRVNEPVPSATEITTHGVPPGTSLSTTIAPDAPSTSASSSTSDIHHPVQHQEIAEEPTHEDTPINHDVLHPSHNLVTETRFGTNHLWECLISAEPTQVNYPPDHLRRWTKDHPLDNIVGNPSRS</sequence>
<evidence type="ECO:0000256" key="1">
    <source>
        <dbReference type="SAM" id="MobiDB-lite"/>
    </source>
</evidence>
<feature type="compositionally biased region" description="Low complexity" evidence="1">
    <location>
        <begin position="162"/>
        <end position="179"/>
    </location>
</feature>
<protein>
    <submittedName>
        <fullName evidence="3">Integrase, catalytic region, zinc finger, CCHC-type containing protein</fullName>
    </submittedName>
</protein>
<evidence type="ECO:0000313" key="3">
    <source>
        <dbReference type="EMBL" id="GJT11533.1"/>
    </source>
</evidence>
<organism evidence="3 4">
    <name type="scientific">Tanacetum coccineum</name>
    <dbReference type="NCBI Taxonomy" id="301880"/>
    <lineage>
        <taxon>Eukaryota</taxon>
        <taxon>Viridiplantae</taxon>
        <taxon>Streptophyta</taxon>
        <taxon>Embryophyta</taxon>
        <taxon>Tracheophyta</taxon>
        <taxon>Spermatophyta</taxon>
        <taxon>Magnoliopsida</taxon>
        <taxon>eudicotyledons</taxon>
        <taxon>Gunneridae</taxon>
        <taxon>Pentapetalae</taxon>
        <taxon>asterids</taxon>
        <taxon>campanulids</taxon>
        <taxon>Asterales</taxon>
        <taxon>Asteraceae</taxon>
        <taxon>Asteroideae</taxon>
        <taxon>Anthemideae</taxon>
        <taxon>Anthemidinae</taxon>
        <taxon>Tanacetum</taxon>
    </lineage>
</organism>
<name>A0ABQ5BCH3_9ASTR</name>
<proteinExistence type="predicted"/>
<evidence type="ECO:0000259" key="2">
    <source>
        <dbReference type="Pfam" id="PF13976"/>
    </source>
</evidence>
<feature type="domain" description="GAG-pre-integrase" evidence="2">
    <location>
        <begin position="63"/>
        <end position="112"/>
    </location>
</feature>
<keyword evidence="4" id="KW-1185">Reference proteome</keyword>
<reference evidence="3" key="1">
    <citation type="journal article" date="2022" name="Int. J. Mol. Sci.">
        <title>Draft Genome of Tanacetum Coccineum: Genomic Comparison of Closely Related Tanacetum-Family Plants.</title>
        <authorList>
            <person name="Yamashiro T."/>
            <person name="Shiraishi A."/>
            <person name="Nakayama K."/>
            <person name="Satake H."/>
        </authorList>
    </citation>
    <scope>NUCLEOTIDE SEQUENCE</scope>
</reference>
<dbReference type="Pfam" id="PF13976">
    <property type="entry name" value="gag_pre-integrs"/>
    <property type="match status" value="1"/>
</dbReference>